<comment type="function">
    <text evidence="5">Catalyzes the NADPH-dependent reduction of ketopantoate into pantoic acid.</text>
</comment>
<dbReference type="InterPro" id="IPR051402">
    <property type="entry name" value="KPR-Related"/>
</dbReference>
<dbReference type="InterPro" id="IPR013332">
    <property type="entry name" value="KPR_N"/>
</dbReference>
<evidence type="ECO:0000313" key="9">
    <source>
        <dbReference type="Proteomes" id="UP000509636"/>
    </source>
</evidence>
<evidence type="ECO:0000313" key="8">
    <source>
        <dbReference type="EMBL" id="QKQ28814.1"/>
    </source>
</evidence>
<dbReference type="PANTHER" id="PTHR21708:SF26">
    <property type="entry name" value="2-DEHYDROPANTOATE 2-REDUCTASE"/>
    <property type="match status" value="1"/>
</dbReference>
<reference evidence="8 9" key="1">
    <citation type="submission" date="2019-09" db="EMBL/GenBank/DDBJ databases">
        <title>FDA dAtabase for Regulatory Grade micrObial Sequences (FDA-ARGOS): Supporting development and validation of Infectious Disease Dx tests.</title>
        <authorList>
            <person name="Sciortino C."/>
            <person name="Tallon L."/>
            <person name="Sadzewicz L."/>
            <person name="Vavikolanu K."/>
            <person name="Mehta A."/>
            <person name="Aluvathingal J."/>
            <person name="Nadendla S."/>
            <person name="Nandy P."/>
            <person name="Geyer C."/>
            <person name="Yan Y."/>
            <person name="Sichtig H."/>
        </authorList>
    </citation>
    <scope>NUCLEOTIDE SEQUENCE [LARGE SCALE GENOMIC DNA]</scope>
    <source>
        <strain evidence="8 9">FDAARGOS_661</strain>
    </source>
</reference>
<dbReference type="GO" id="GO:0015940">
    <property type="term" value="P:pantothenate biosynthetic process"/>
    <property type="evidence" value="ECO:0007669"/>
    <property type="project" value="UniProtKB-UniPathway"/>
</dbReference>
<feature type="domain" description="Ketopantoate reductase C-terminal" evidence="7">
    <location>
        <begin position="156"/>
        <end position="276"/>
    </location>
</feature>
<keyword evidence="2 5" id="KW-0521">NADP</keyword>
<evidence type="ECO:0000256" key="2">
    <source>
        <dbReference type="ARBA" id="ARBA00022857"/>
    </source>
</evidence>
<comment type="similarity">
    <text evidence="1 5">Belongs to the ketopantoate reductase family.</text>
</comment>
<dbReference type="NCBIfam" id="NF009542">
    <property type="entry name" value="PRK12921.1-4"/>
    <property type="match status" value="1"/>
</dbReference>
<dbReference type="AlphaFoldDB" id="A0A6N0I2H8"/>
<dbReference type="Pfam" id="PF08546">
    <property type="entry name" value="ApbA_C"/>
    <property type="match status" value="1"/>
</dbReference>
<keyword evidence="3 5" id="KW-0560">Oxidoreductase</keyword>
<sequence length="284" mass="32454">MRIAIIGPGAIGTTIAYELQQVLPHITLLGRTNKSIHFQPANQHVIVKDIKSMTNSFDVIIVAVKTHQLESLVPDLNRLTHDETTIILAQNGYGLRSTLPFKYVYQAVVYISGQKKDDEVIHFRDYRLHIQHDRRTEQLKRYLEHTKIELILEDHIETTIWYKLLVNLGINSMTALGGNTAQILKISEVYQLCTRLLEEGKQVAMAEGITLPNTIVADIMHIYAGYPDHMGTSMYYDVMNHQPLEVEAIQGFIYRKARTHHLSTPSLDTVYALLRSHHSLSIQY</sequence>
<feature type="domain" description="Ketopantoate reductase N-terminal" evidence="6">
    <location>
        <begin position="3"/>
        <end position="125"/>
    </location>
</feature>
<dbReference type="InterPro" id="IPR036291">
    <property type="entry name" value="NAD(P)-bd_dom_sf"/>
</dbReference>
<name>A0A6N0I2H8_STAHO</name>
<evidence type="ECO:0000256" key="4">
    <source>
        <dbReference type="ARBA" id="ARBA00048640"/>
    </source>
</evidence>
<evidence type="ECO:0000256" key="3">
    <source>
        <dbReference type="ARBA" id="ARBA00023002"/>
    </source>
</evidence>
<evidence type="ECO:0000256" key="1">
    <source>
        <dbReference type="ARBA" id="ARBA00007870"/>
    </source>
</evidence>
<dbReference type="SUPFAM" id="SSF51735">
    <property type="entry name" value="NAD(P)-binding Rossmann-fold domains"/>
    <property type="match status" value="1"/>
</dbReference>
<comment type="catalytic activity">
    <reaction evidence="4">
        <text>6-phospho-D-gluconate + NADP(+) = D-ribulose 5-phosphate + CO2 + NADPH</text>
        <dbReference type="Rhea" id="RHEA:10116"/>
        <dbReference type="ChEBI" id="CHEBI:16526"/>
        <dbReference type="ChEBI" id="CHEBI:57783"/>
        <dbReference type="ChEBI" id="CHEBI:58121"/>
        <dbReference type="ChEBI" id="CHEBI:58349"/>
        <dbReference type="ChEBI" id="CHEBI:58759"/>
        <dbReference type="EC" id="1.1.1.44"/>
    </reaction>
</comment>
<dbReference type="InterPro" id="IPR013752">
    <property type="entry name" value="KPA_reductase"/>
</dbReference>
<dbReference type="GO" id="GO:0004616">
    <property type="term" value="F:phosphogluconate dehydrogenase (decarboxylating) activity"/>
    <property type="evidence" value="ECO:0007669"/>
    <property type="project" value="UniProtKB-EC"/>
</dbReference>
<dbReference type="SUPFAM" id="SSF48179">
    <property type="entry name" value="6-phosphogluconate dehydrogenase C-terminal domain-like"/>
    <property type="match status" value="1"/>
</dbReference>
<organism evidence="8 9">
    <name type="scientific">Staphylococcus hominis</name>
    <dbReference type="NCBI Taxonomy" id="1290"/>
    <lineage>
        <taxon>Bacteria</taxon>
        <taxon>Bacillati</taxon>
        <taxon>Bacillota</taxon>
        <taxon>Bacilli</taxon>
        <taxon>Bacillales</taxon>
        <taxon>Staphylococcaceae</taxon>
        <taxon>Staphylococcus</taxon>
    </lineage>
</organism>
<dbReference type="EMBL" id="CP054550">
    <property type="protein sequence ID" value="QKQ28814.1"/>
    <property type="molecule type" value="Genomic_DNA"/>
</dbReference>
<evidence type="ECO:0000259" key="7">
    <source>
        <dbReference type="Pfam" id="PF08546"/>
    </source>
</evidence>
<dbReference type="UniPathway" id="UPA00028">
    <property type="reaction ID" value="UER00004"/>
</dbReference>
<gene>
    <name evidence="8" type="ORF">FOB69_04670</name>
</gene>
<dbReference type="InterPro" id="IPR003710">
    <property type="entry name" value="ApbA"/>
</dbReference>
<keyword evidence="5" id="KW-0566">Pantothenate biosynthesis</keyword>
<dbReference type="GO" id="GO:0005737">
    <property type="term" value="C:cytoplasm"/>
    <property type="evidence" value="ECO:0007669"/>
    <property type="project" value="TreeGrafter"/>
</dbReference>
<dbReference type="Gene3D" id="3.40.50.720">
    <property type="entry name" value="NAD(P)-binding Rossmann-like Domain"/>
    <property type="match status" value="1"/>
</dbReference>
<dbReference type="Pfam" id="PF02558">
    <property type="entry name" value="ApbA"/>
    <property type="match status" value="1"/>
</dbReference>
<dbReference type="EC" id="1.1.1.169" evidence="5"/>
<proteinExistence type="inferred from homology"/>
<dbReference type="InterPro" id="IPR013328">
    <property type="entry name" value="6PGD_dom2"/>
</dbReference>
<accession>A0A6N0I2H8</accession>
<dbReference type="InterPro" id="IPR008927">
    <property type="entry name" value="6-PGluconate_DH-like_C_sf"/>
</dbReference>
<dbReference type="GO" id="GO:0008677">
    <property type="term" value="F:2-dehydropantoate 2-reductase activity"/>
    <property type="evidence" value="ECO:0007669"/>
    <property type="project" value="UniProtKB-EC"/>
</dbReference>
<comment type="pathway">
    <text evidence="5">Cofactor biosynthesis; (R)-pantothenate biosynthesis; (R)-pantoate from 3-methyl-2-oxobutanoate: step 2/2.</text>
</comment>
<evidence type="ECO:0000259" key="6">
    <source>
        <dbReference type="Pfam" id="PF02558"/>
    </source>
</evidence>
<dbReference type="PANTHER" id="PTHR21708">
    <property type="entry name" value="PROBABLE 2-DEHYDROPANTOATE 2-REDUCTASE"/>
    <property type="match status" value="1"/>
</dbReference>
<dbReference type="Proteomes" id="UP000509636">
    <property type="component" value="Chromosome"/>
</dbReference>
<dbReference type="FunFam" id="1.10.1040.10:FF:000017">
    <property type="entry name" value="2-dehydropantoate 2-reductase"/>
    <property type="match status" value="1"/>
</dbReference>
<protein>
    <recommendedName>
        <fullName evidence="5">2-dehydropantoate 2-reductase</fullName>
        <ecNumber evidence="5">1.1.1.169</ecNumber>
    </recommendedName>
    <alternativeName>
        <fullName evidence="5">Ketopantoate reductase</fullName>
    </alternativeName>
</protein>
<dbReference type="NCBIfam" id="TIGR00745">
    <property type="entry name" value="apbA_panE"/>
    <property type="match status" value="1"/>
</dbReference>
<dbReference type="Gene3D" id="1.10.1040.10">
    <property type="entry name" value="N-(1-d-carboxylethyl)-l-norvaline Dehydrogenase, domain 2"/>
    <property type="match status" value="1"/>
</dbReference>
<evidence type="ECO:0000256" key="5">
    <source>
        <dbReference type="RuleBase" id="RU362068"/>
    </source>
</evidence>
<comment type="catalytic activity">
    <reaction evidence="5">
        <text>(R)-pantoate + NADP(+) = 2-dehydropantoate + NADPH + H(+)</text>
        <dbReference type="Rhea" id="RHEA:16233"/>
        <dbReference type="ChEBI" id="CHEBI:11561"/>
        <dbReference type="ChEBI" id="CHEBI:15378"/>
        <dbReference type="ChEBI" id="CHEBI:15980"/>
        <dbReference type="ChEBI" id="CHEBI:57783"/>
        <dbReference type="ChEBI" id="CHEBI:58349"/>
        <dbReference type="EC" id="1.1.1.169"/>
    </reaction>
</comment>